<proteinExistence type="predicted"/>
<evidence type="ECO:0000313" key="2">
    <source>
        <dbReference type="Proteomes" id="UP000709295"/>
    </source>
</evidence>
<protein>
    <recommendedName>
        <fullName evidence="3">RxLR effector protein</fullName>
    </recommendedName>
</protein>
<organism evidence="1 2">
    <name type="scientific">Phytophthora aleatoria</name>
    <dbReference type="NCBI Taxonomy" id="2496075"/>
    <lineage>
        <taxon>Eukaryota</taxon>
        <taxon>Sar</taxon>
        <taxon>Stramenopiles</taxon>
        <taxon>Oomycota</taxon>
        <taxon>Peronosporomycetes</taxon>
        <taxon>Peronosporales</taxon>
        <taxon>Peronosporaceae</taxon>
        <taxon>Phytophthora</taxon>
    </lineage>
</organism>
<keyword evidence="2" id="KW-1185">Reference proteome</keyword>
<accession>A0A8J5I2U1</accession>
<reference evidence="1" key="1">
    <citation type="submission" date="2021-01" db="EMBL/GenBank/DDBJ databases">
        <title>Phytophthora aleatoria, a newly-described species from Pinus radiata is distinct from Phytophthora cactorum isolates based on comparative genomics.</title>
        <authorList>
            <person name="Mcdougal R."/>
            <person name="Panda P."/>
            <person name="Williams N."/>
            <person name="Studholme D.J."/>
        </authorList>
    </citation>
    <scope>NUCLEOTIDE SEQUENCE</scope>
    <source>
        <strain evidence="1">NZFS 4037</strain>
    </source>
</reference>
<evidence type="ECO:0008006" key="3">
    <source>
        <dbReference type="Google" id="ProtNLM"/>
    </source>
</evidence>
<sequence length="183" mass="20460">MFATLATRCSDDVLANMFVAAKKVDSTKDIATKLEGFQLTNWENGHKSVNNIFRALKLHKTQEKLFRTPTFSTWTTYTSRAHTDNPNGIMFATLTKRYKDVLALPKIIEVATKGSSIKPLATELRSLQFKNWLAQGKTPKMVTAMLMSTTLPRAFQVITEDTVGSQTVLRARKKNSKGNAEST</sequence>
<dbReference type="Proteomes" id="UP000709295">
    <property type="component" value="Unassembled WGS sequence"/>
</dbReference>
<dbReference type="EMBL" id="JAENGY010002806">
    <property type="protein sequence ID" value="KAG6943196.1"/>
    <property type="molecule type" value="Genomic_DNA"/>
</dbReference>
<evidence type="ECO:0000313" key="1">
    <source>
        <dbReference type="EMBL" id="KAG6943196.1"/>
    </source>
</evidence>
<comment type="caution">
    <text evidence="1">The sequence shown here is derived from an EMBL/GenBank/DDBJ whole genome shotgun (WGS) entry which is preliminary data.</text>
</comment>
<gene>
    <name evidence="1" type="ORF">JG688_00017725</name>
</gene>
<dbReference type="AlphaFoldDB" id="A0A8J5I2U1"/>
<name>A0A8J5I2U1_9STRA</name>